<evidence type="ECO:0000313" key="10">
    <source>
        <dbReference type="EMBL" id="SSD58363.1"/>
    </source>
</evidence>
<gene>
    <name evidence="10" type="ORF">SCODWIG_00124</name>
</gene>
<dbReference type="InterPro" id="IPR036549">
    <property type="entry name" value="CX6/COA6-like_sf"/>
</dbReference>
<keyword evidence="5" id="KW-0963">Cytoplasm</keyword>
<dbReference type="PANTHER" id="PTHR47677">
    <property type="entry name" value="CYTOCHROME C OXIDASE ASSEMBLY FACTOR 6"/>
    <property type="match status" value="1"/>
</dbReference>
<comment type="similarity">
    <text evidence="4">Belongs to the cytochrome c oxidase subunit 6B family.</text>
</comment>
<evidence type="ECO:0000256" key="1">
    <source>
        <dbReference type="ARBA" id="ARBA00004123"/>
    </source>
</evidence>
<evidence type="ECO:0000256" key="6">
    <source>
        <dbReference type="ARBA" id="ARBA00023128"/>
    </source>
</evidence>
<accession>A0A376B133</accession>
<evidence type="ECO:0000256" key="2">
    <source>
        <dbReference type="ARBA" id="ARBA00004496"/>
    </source>
</evidence>
<dbReference type="PANTHER" id="PTHR47677:SF1">
    <property type="entry name" value="CYTOCHROME C OXIDASE ASSEMBLY FACTOR 6"/>
    <property type="match status" value="1"/>
</dbReference>
<dbReference type="FunFam" id="1.10.10.140:FF:000003">
    <property type="entry name" value="Cytochrome c oxidase assembly factor 6"/>
    <property type="match status" value="1"/>
</dbReference>
<keyword evidence="6" id="KW-0496">Mitochondrion</keyword>
<evidence type="ECO:0000313" key="11">
    <source>
        <dbReference type="Proteomes" id="UP000262825"/>
    </source>
</evidence>
<evidence type="ECO:0000256" key="5">
    <source>
        <dbReference type="ARBA" id="ARBA00022490"/>
    </source>
</evidence>
<dbReference type="VEuPathDB" id="FungiDB:SCODWIG_00124"/>
<feature type="region of interest" description="Disordered" evidence="9">
    <location>
        <begin position="1"/>
        <end position="25"/>
    </location>
</feature>
<evidence type="ECO:0000256" key="3">
    <source>
        <dbReference type="ARBA" id="ARBA00004569"/>
    </source>
</evidence>
<reference evidence="11" key="1">
    <citation type="submission" date="2018-06" db="EMBL/GenBank/DDBJ databases">
        <authorList>
            <person name="Guldener U."/>
        </authorList>
    </citation>
    <scope>NUCLEOTIDE SEQUENCE [LARGE SCALE GENOMIC DNA]</scope>
    <source>
        <strain evidence="11">UTAD17</strain>
    </source>
</reference>
<organism evidence="10 11">
    <name type="scientific">Saccharomycodes ludwigii</name>
    <dbReference type="NCBI Taxonomy" id="36035"/>
    <lineage>
        <taxon>Eukaryota</taxon>
        <taxon>Fungi</taxon>
        <taxon>Dikarya</taxon>
        <taxon>Ascomycota</taxon>
        <taxon>Saccharomycotina</taxon>
        <taxon>Saccharomycetes</taxon>
        <taxon>Saccharomycodales</taxon>
        <taxon>Saccharomycodaceae</taxon>
        <taxon>Saccharomycodes</taxon>
    </lineage>
</organism>
<evidence type="ECO:0000256" key="4">
    <source>
        <dbReference type="ARBA" id="ARBA00006425"/>
    </source>
</evidence>
<sequence>MGWFSNLSSKPMDDQTKAPSRSSRKQCWDSRDAYFNCLDKIDVIDSLDPRNKSKISSVCGKQEKKFEYDCATSWIKYFKEKRITDLKKEKIMREIAQNGGQIISMDGSNGK</sequence>
<dbReference type="Proteomes" id="UP000262825">
    <property type="component" value="Unassembled WGS sequence"/>
</dbReference>
<dbReference type="AlphaFoldDB" id="A0A376B133"/>
<evidence type="ECO:0000256" key="7">
    <source>
        <dbReference type="ARBA" id="ARBA00023157"/>
    </source>
</evidence>
<comment type="subcellular location">
    <subcellularLocation>
        <location evidence="2">Cytoplasm</location>
    </subcellularLocation>
    <subcellularLocation>
        <location evidence="3">Mitochondrion intermembrane space</location>
    </subcellularLocation>
    <subcellularLocation>
        <location evidence="1">Nucleus</location>
    </subcellularLocation>
</comment>
<dbReference type="Pfam" id="PF02297">
    <property type="entry name" value="COX6B"/>
    <property type="match status" value="1"/>
</dbReference>
<dbReference type="InterPro" id="IPR048281">
    <property type="entry name" value="COA6_fun"/>
</dbReference>
<dbReference type="OrthoDB" id="5545577at2759"/>
<proteinExistence type="inferred from homology"/>
<dbReference type="InterPro" id="IPR048280">
    <property type="entry name" value="COX6B-like"/>
</dbReference>
<dbReference type="SUPFAM" id="SSF47694">
    <property type="entry name" value="Cytochrome c oxidase subunit h"/>
    <property type="match status" value="1"/>
</dbReference>
<dbReference type="GO" id="GO:0005634">
    <property type="term" value="C:nucleus"/>
    <property type="evidence" value="ECO:0007669"/>
    <property type="project" value="UniProtKB-SubCell"/>
</dbReference>
<dbReference type="GO" id="GO:0033617">
    <property type="term" value="P:mitochondrial respiratory chain complex IV assembly"/>
    <property type="evidence" value="ECO:0007669"/>
    <property type="project" value="TreeGrafter"/>
</dbReference>
<keyword evidence="7" id="KW-1015">Disulfide bond</keyword>
<dbReference type="EMBL" id="UFAJ01000008">
    <property type="protein sequence ID" value="SSD58363.1"/>
    <property type="molecule type" value="Genomic_DNA"/>
</dbReference>
<name>A0A376B133_9ASCO</name>
<keyword evidence="11" id="KW-1185">Reference proteome</keyword>
<dbReference type="Gene3D" id="1.10.10.140">
    <property type="entry name" value="Cytochrome c oxidase, subunit VIb"/>
    <property type="match status" value="1"/>
</dbReference>
<evidence type="ECO:0000256" key="8">
    <source>
        <dbReference type="ARBA" id="ARBA00023242"/>
    </source>
</evidence>
<evidence type="ECO:0000256" key="9">
    <source>
        <dbReference type="SAM" id="MobiDB-lite"/>
    </source>
</evidence>
<protein>
    <submittedName>
        <fullName evidence="10">Related to Cytochrome c oxidase assembly factor 6</fullName>
    </submittedName>
</protein>
<dbReference type="GO" id="GO:0005758">
    <property type="term" value="C:mitochondrial intermembrane space"/>
    <property type="evidence" value="ECO:0007669"/>
    <property type="project" value="UniProtKB-SubCell"/>
</dbReference>
<keyword evidence="8" id="KW-0539">Nucleus</keyword>